<reference evidence="3" key="1">
    <citation type="journal article" date="2019" name="Int. J. Syst. Evol. Microbiol.">
        <title>The Global Catalogue of Microorganisms (GCM) 10K type strain sequencing project: providing services to taxonomists for standard genome sequencing and annotation.</title>
        <authorList>
            <consortium name="The Broad Institute Genomics Platform"/>
            <consortium name="The Broad Institute Genome Sequencing Center for Infectious Disease"/>
            <person name="Wu L."/>
            <person name="Ma J."/>
        </authorList>
    </citation>
    <scope>NUCLEOTIDE SEQUENCE [LARGE SCALE GENOMIC DNA]</scope>
    <source>
        <strain evidence="3">CGMCC 1.9106</strain>
    </source>
</reference>
<evidence type="ECO:0000313" key="3">
    <source>
        <dbReference type="Proteomes" id="UP001596392"/>
    </source>
</evidence>
<dbReference type="InterPro" id="IPR010982">
    <property type="entry name" value="Lambda_DNA-bd_dom_sf"/>
</dbReference>
<organism evidence="2 3">
    <name type="scientific">Catellatospora aurea</name>
    <dbReference type="NCBI Taxonomy" id="1337874"/>
    <lineage>
        <taxon>Bacteria</taxon>
        <taxon>Bacillati</taxon>
        <taxon>Actinomycetota</taxon>
        <taxon>Actinomycetes</taxon>
        <taxon>Micromonosporales</taxon>
        <taxon>Micromonosporaceae</taxon>
        <taxon>Catellatospora</taxon>
    </lineage>
</organism>
<dbReference type="InterPro" id="IPR011990">
    <property type="entry name" value="TPR-like_helical_dom_sf"/>
</dbReference>
<feature type="domain" description="HTH cro/C1-type" evidence="1">
    <location>
        <begin position="22"/>
        <end position="76"/>
    </location>
</feature>
<dbReference type="RefSeq" id="WP_376805038.1">
    <property type="nucleotide sequence ID" value="NZ_JBHTAC010000003.1"/>
</dbReference>
<dbReference type="InterPro" id="IPR001387">
    <property type="entry name" value="Cro/C1-type_HTH"/>
</dbReference>
<evidence type="ECO:0000313" key="2">
    <source>
        <dbReference type="EMBL" id="MFC7241576.1"/>
    </source>
</evidence>
<dbReference type="Proteomes" id="UP001596392">
    <property type="component" value="Unassembled WGS sequence"/>
</dbReference>
<dbReference type="CDD" id="cd00093">
    <property type="entry name" value="HTH_XRE"/>
    <property type="match status" value="1"/>
</dbReference>
<sequence length="422" mass="45715">MGQSPRDLDPTVSLLHFFGAEVRRRRCLLGLSQAALGRMLFQHRDLVRKIEAAERMPTKEFVERCDEVLDAHGALLGMWPMLERERSLRSANDAMVYRSEAADRSVLDWLLFEPRHLRPAATTSGSALPGVHALAQLRQRDHAEGGGATYSDVINLLDTDDTDLVGGALELAGYQAVDLGADGVAQLHYLRALDLAVASGQRLYGGYLIAVSLGHLALHCGDAQQAARLATAALRGSASLASPGVSAAFRLVLARAHARRGDKAACCTALLQADADLARRDPADEPAWISYFGEAEVADEKAHCFFDLGWYEPAQREATRAVALLNPCRVRRLGIDTALLASALARAGDLEQACVQARHAVDLAVRTASFRAAHRVAMMLAELHRHRDLPAVHEVAEYAFARSADLSPAAYATVHRPSSTAR</sequence>
<comment type="caution">
    <text evidence="2">The sequence shown here is derived from an EMBL/GenBank/DDBJ whole genome shotgun (WGS) entry which is preliminary data.</text>
</comment>
<protein>
    <submittedName>
        <fullName evidence="2">Helix-turn-helix domain-containing protein</fullName>
    </submittedName>
</protein>
<dbReference type="Pfam" id="PF13560">
    <property type="entry name" value="HTH_31"/>
    <property type="match status" value="1"/>
</dbReference>
<dbReference type="PROSITE" id="PS50943">
    <property type="entry name" value="HTH_CROC1"/>
    <property type="match status" value="1"/>
</dbReference>
<name>A0ABW2GNF7_9ACTN</name>
<keyword evidence="3" id="KW-1185">Reference proteome</keyword>
<evidence type="ECO:0000259" key="1">
    <source>
        <dbReference type="PROSITE" id="PS50943"/>
    </source>
</evidence>
<dbReference type="SMART" id="SM00530">
    <property type="entry name" value="HTH_XRE"/>
    <property type="match status" value="1"/>
</dbReference>
<dbReference type="SUPFAM" id="SSF47413">
    <property type="entry name" value="lambda repressor-like DNA-binding domains"/>
    <property type="match status" value="1"/>
</dbReference>
<gene>
    <name evidence="2" type="ORF">ACFQO7_03690</name>
</gene>
<dbReference type="Gene3D" id="1.10.260.40">
    <property type="entry name" value="lambda repressor-like DNA-binding domains"/>
    <property type="match status" value="1"/>
</dbReference>
<dbReference type="Gene3D" id="1.25.40.10">
    <property type="entry name" value="Tetratricopeptide repeat domain"/>
    <property type="match status" value="1"/>
</dbReference>
<proteinExistence type="predicted"/>
<accession>A0ABW2GNF7</accession>
<dbReference type="EMBL" id="JBHTAC010000003">
    <property type="protein sequence ID" value="MFC7241576.1"/>
    <property type="molecule type" value="Genomic_DNA"/>
</dbReference>